<dbReference type="InterPro" id="IPR000160">
    <property type="entry name" value="GGDEF_dom"/>
</dbReference>
<reference evidence="5" key="3">
    <citation type="submission" date="2017-03" db="EMBL/GenBank/DDBJ databases">
        <authorList>
            <person name="Dastager S.G."/>
            <person name="Neurgaonkar P.S."/>
            <person name="Dharne M.S."/>
        </authorList>
    </citation>
    <scope>NUCLEOTIDE SEQUENCE</scope>
    <source>
        <strain evidence="5">DSM 25145</strain>
    </source>
</reference>
<dbReference type="InterPro" id="IPR025152">
    <property type="entry name" value="DUF4084"/>
</dbReference>
<evidence type="ECO:0000259" key="3">
    <source>
        <dbReference type="PROSITE" id="PS50113"/>
    </source>
</evidence>
<feature type="transmembrane region" description="Helical" evidence="1">
    <location>
        <begin position="136"/>
        <end position="156"/>
    </location>
</feature>
<dbReference type="Gene3D" id="3.30.450.20">
    <property type="entry name" value="PAS domain"/>
    <property type="match status" value="1"/>
</dbReference>
<reference evidence="6 7" key="1">
    <citation type="submission" date="2017-01" db="EMBL/GenBank/DDBJ databases">
        <authorList>
            <person name="Mah S.A."/>
            <person name="Swanson W.J."/>
            <person name="Moy G.W."/>
            <person name="Vacquier V.D."/>
        </authorList>
    </citation>
    <scope>NUCLEOTIDE SEQUENCE [LARGE SCALE GENOMIC DNA]</scope>
    <source>
        <strain evidence="6 7">NIO-1016</strain>
    </source>
</reference>
<dbReference type="Proteomes" id="UP000186385">
    <property type="component" value="Unassembled WGS sequence"/>
</dbReference>
<evidence type="ECO:0000313" key="7">
    <source>
        <dbReference type="Proteomes" id="UP000186385"/>
    </source>
</evidence>
<dbReference type="SUPFAM" id="SSF55785">
    <property type="entry name" value="PYP-like sensor domain (PAS domain)"/>
    <property type="match status" value="1"/>
</dbReference>
<dbReference type="InterPro" id="IPR043128">
    <property type="entry name" value="Rev_trsase/Diguanyl_cyclase"/>
</dbReference>
<feature type="transmembrane region" description="Helical" evidence="1">
    <location>
        <begin position="30"/>
        <end position="52"/>
    </location>
</feature>
<dbReference type="NCBIfam" id="TIGR00229">
    <property type="entry name" value="sensory_box"/>
    <property type="match status" value="1"/>
</dbReference>
<feature type="transmembrane region" description="Helical" evidence="1">
    <location>
        <begin position="168"/>
        <end position="187"/>
    </location>
</feature>
<dbReference type="InterPro" id="IPR000014">
    <property type="entry name" value="PAS"/>
</dbReference>
<evidence type="ECO:0000259" key="4">
    <source>
        <dbReference type="PROSITE" id="PS50887"/>
    </source>
</evidence>
<dbReference type="InterPro" id="IPR029787">
    <property type="entry name" value="Nucleotide_cyclase"/>
</dbReference>
<dbReference type="Proteomes" id="UP000215545">
    <property type="component" value="Unassembled WGS sequence"/>
</dbReference>
<evidence type="ECO:0000313" key="8">
    <source>
        <dbReference type="Proteomes" id="UP000215545"/>
    </source>
</evidence>
<dbReference type="SUPFAM" id="SSF55073">
    <property type="entry name" value="Nucleotide cyclase"/>
    <property type="match status" value="1"/>
</dbReference>
<dbReference type="SMART" id="SM00091">
    <property type="entry name" value="PAS"/>
    <property type="match status" value="1"/>
</dbReference>
<dbReference type="InterPro" id="IPR035965">
    <property type="entry name" value="PAS-like_dom_sf"/>
</dbReference>
<dbReference type="PANTHER" id="PTHR44757:SF2">
    <property type="entry name" value="BIOFILM ARCHITECTURE MAINTENANCE PROTEIN MBAA"/>
    <property type="match status" value="1"/>
</dbReference>
<dbReference type="InterPro" id="IPR013656">
    <property type="entry name" value="PAS_4"/>
</dbReference>
<protein>
    <submittedName>
        <fullName evidence="6">PAS domain S-box-containing protein/diguanylate cyclase (GGDEF) domain-containing protein</fullName>
    </submittedName>
</protein>
<feature type="domain" description="PAS" evidence="2">
    <location>
        <begin position="329"/>
        <end position="367"/>
    </location>
</feature>
<dbReference type="RefSeq" id="WP_052698360.1">
    <property type="nucleotide sequence ID" value="NZ_FTLX01000001.1"/>
</dbReference>
<dbReference type="FunFam" id="3.30.70.270:FF:000001">
    <property type="entry name" value="Diguanylate cyclase domain protein"/>
    <property type="match status" value="1"/>
</dbReference>
<keyword evidence="1" id="KW-0812">Transmembrane</keyword>
<proteinExistence type="predicted"/>
<dbReference type="InterPro" id="IPR052155">
    <property type="entry name" value="Biofilm_reg_signaling"/>
</dbReference>
<dbReference type="STRING" id="1017273.SAMN05443094_101285"/>
<keyword evidence="1" id="KW-1133">Transmembrane helix</keyword>
<reference evidence="8" key="2">
    <citation type="submission" date="2017-03" db="EMBL/GenBank/DDBJ databases">
        <title>Bacillus sp. V-88(T) DSM27956, whole genome shotgun sequencing project.</title>
        <authorList>
            <person name="Dastager S.G."/>
            <person name="Neurgaonkar P.S."/>
            <person name="Dharne M.S."/>
        </authorList>
    </citation>
    <scope>NUCLEOTIDE SEQUENCE [LARGE SCALE GENOMIC DNA]</scope>
    <source>
        <strain evidence="8">DSM 25145</strain>
    </source>
</reference>
<dbReference type="Pfam" id="PF08448">
    <property type="entry name" value="PAS_4"/>
    <property type="match status" value="1"/>
</dbReference>
<name>A0A1N6NV83_9BACI</name>
<feature type="transmembrane region" description="Helical" evidence="1">
    <location>
        <begin position="232"/>
        <end position="249"/>
    </location>
</feature>
<dbReference type="NCBIfam" id="TIGR00254">
    <property type="entry name" value="GGDEF"/>
    <property type="match status" value="1"/>
</dbReference>
<dbReference type="EMBL" id="MWSK01000001">
    <property type="protein sequence ID" value="OXS80154.1"/>
    <property type="molecule type" value="Genomic_DNA"/>
</dbReference>
<keyword evidence="8" id="KW-1185">Reference proteome</keyword>
<feature type="domain" description="GGDEF" evidence="4">
    <location>
        <begin position="481"/>
        <end position="614"/>
    </location>
</feature>
<feature type="transmembrane region" description="Helical" evidence="1">
    <location>
        <begin position="270"/>
        <end position="303"/>
    </location>
</feature>
<evidence type="ECO:0000256" key="1">
    <source>
        <dbReference type="SAM" id="Phobius"/>
    </source>
</evidence>
<dbReference type="PROSITE" id="PS50112">
    <property type="entry name" value="PAS"/>
    <property type="match status" value="1"/>
</dbReference>
<evidence type="ECO:0000313" key="5">
    <source>
        <dbReference type="EMBL" id="OXS80154.1"/>
    </source>
</evidence>
<accession>A0A1N6NV83</accession>
<dbReference type="Pfam" id="PF13321">
    <property type="entry name" value="DUF4084"/>
    <property type="match status" value="1"/>
</dbReference>
<dbReference type="CDD" id="cd00130">
    <property type="entry name" value="PAS"/>
    <property type="match status" value="1"/>
</dbReference>
<dbReference type="Pfam" id="PF00990">
    <property type="entry name" value="GGDEF"/>
    <property type="match status" value="1"/>
</dbReference>
<evidence type="ECO:0000313" key="6">
    <source>
        <dbReference type="EMBL" id="SIP96004.1"/>
    </source>
</evidence>
<gene>
    <name evidence="5" type="ORF">B1B05_01350</name>
    <name evidence="6" type="ORF">SAMN05443094_101285</name>
</gene>
<dbReference type="CDD" id="cd01949">
    <property type="entry name" value="GGDEF"/>
    <property type="match status" value="1"/>
</dbReference>
<organism evidence="6 7">
    <name type="scientific">Domibacillus enclensis</name>
    <dbReference type="NCBI Taxonomy" id="1017273"/>
    <lineage>
        <taxon>Bacteria</taxon>
        <taxon>Bacillati</taxon>
        <taxon>Bacillota</taxon>
        <taxon>Bacilli</taxon>
        <taxon>Bacillales</taxon>
        <taxon>Bacillaceae</taxon>
        <taxon>Domibacillus</taxon>
    </lineage>
</organism>
<feature type="transmembrane region" description="Helical" evidence="1">
    <location>
        <begin position="96"/>
        <end position="116"/>
    </location>
</feature>
<dbReference type="Gene3D" id="3.30.70.270">
    <property type="match status" value="1"/>
</dbReference>
<feature type="transmembrane region" description="Helical" evidence="1">
    <location>
        <begin position="199"/>
        <end position="220"/>
    </location>
</feature>
<dbReference type="PANTHER" id="PTHR44757">
    <property type="entry name" value="DIGUANYLATE CYCLASE DGCP"/>
    <property type="match status" value="1"/>
</dbReference>
<dbReference type="AlphaFoldDB" id="A0A1N6NV83"/>
<evidence type="ECO:0000259" key="2">
    <source>
        <dbReference type="PROSITE" id="PS50112"/>
    </source>
</evidence>
<sequence>MPMEKRYLLFLAGFGGLYYGWLFVFQNNDWLKTLGGNVLTLLGLAVALYWIVKTVLSPSVNQPIFWKLILSGLSFYFAAEWLWLLYETIWQMDVPIFGFLDFFFLAHALFYIAAFLHKFKQEYKTARTVRMVFDMLITMTIAVSFSWHFIIGAILADVDAAPVDLLVTLSYPVTDLGLLLAGCTLFFGLNRSNAKKEMLLILLGLLAQITANSIYLSLILNNGYESGNITDPLYVLSALLIALAGRLYGDAPAVSAPAQKRIRVFRLLIPYAGVTILFIFMLFYASFNALTVGATISIILLMIRQAWTIYENQTLYDQLLERTADLSINEQRYRSLFDHYPEAAYSVDVTGRFQSMNQAAADLLGFEHTSDAIGMASTTFLSAKDKKQVVVHTPSLLKGEACEFEISLESKGQRRIIHITSIPIIVDGQVIGIYGIGKDITEQKSKQKQIKHMAYHDALTNLPNRLAFEKKMMKLIQENHQPFAVLYMDLDGFKQINDTLGHQAGDELLISVGNRLSSSIRSGDMASRQGGDEFALLISGFSSLTEVEEIAKRLLHSIREPHTVAGQALSFTPSIGISVYPKDGQSPDHLLKKADTAMYHVKQNGKGSYQFYEDKGALDT</sequence>
<dbReference type="SMART" id="SM00267">
    <property type="entry name" value="GGDEF"/>
    <property type="match status" value="1"/>
</dbReference>
<feature type="transmembrane region" description="Helical" evidence="1">
    <location>
        <begin position="64"/>
        <end position="84"/>
    </location>
</feature>
<feature type="transmembrane region" description="Helical" evidence="1">
    <location>
        <begin position="7"/>
        <end position="24"/>
    </location>
</feature>
<keyword evidence="1" id="KW-0472">Membrane</keyword>
<dbReference type="InterPro" id="IPR000700">
    <property type="entry name" value="PAS-assoc_C"/>
</dbReference>
<dbReference type="EMBL" id="FTLX01000001">
    <property type="protein sequence ID" value="SIP96004.1"/>
    <property type="molecule type" value="Genomic_DNA"/>
</dbReference>
<dbReference type="PROSITE" id="PS50887">
    <property type="entry name" value="GGDEF"/>
    <property type="match status" value="1"/>
</dbReference>
<dbReference type="PROSITE" id="PS50113">
    <property type="entry name" value="PAC"/>
    <property type="match status" value="1"/>
</dbReference>
<feature type="domain" description="PAC" evidence="3">
    <location>
        <begin position="400"/>
        <end position="452"/>
    </location>
</feature>
<dbReference type="OrthoDB" id="9759607at2"/>